<dbReference type="OMA" id="WDRERLH"/>
<feature type="transmembrane region" description="Helical" evidence="6">
    <location>
        <begin position="6"/>
        <end position="25"/>
    </location>
</feature>
<evidence type="ECO:0000256" key="4">
    <source>
        <dbReference type="ARBA" id="ARBA00023128"/>
    </source>
</evidence>
<protein>
    <submittedName>
        <fullName evidence="8">Protein PET117 homolog, mitochondrial</fullName>
    </submittedName>
</protein>
<comment type="similarity">
    <text evidence="2">Belongs to the PET117 family.</text>
</comment>
<evidence type="ECO:0000313" key="7">
    <source>
        <dbReference type="Proteomes" id="UP000504633"/>
    </source>
</evidence>
<name>A0A6J1M9S2_DROHY</name>
<evidence type="ECO:0000256" key="3">
    <source>
        <dbReference type="ARBA" id="ARBA00022946"/>
    </source>
</evidence>
<dbReference type="Pfam" id="PF15786">
    <property type="entry name" value="PET117"/>
    <property type="match status" value="1"/>
</dbReference>
<dbReference type="InterPro" id="IPR031568">
    <property type="entry name" value="Pet117"/>
</dbReference>
<keyword evidence="6" id="KW-0472">Membrane</keyword>
<accession>A0A6J1M9S2</accession>
<dbReference type="PANTHER" id="PTHR28163">
    <property type="entry name" value="PROTEIN PET117 HOMOLOG, MITOCHONDRIAL"/>
    <property type="match status" value="1"/>
</dbReference>
<feature type="compositionally biased region" description="Basic and acidic residues" evidence="5">
    <location>
        <begin position="68"/>
        <end position="86"/>
    </location>
</feature>
<evidence type="ECO:0000313" key="8">
    <source>
        <dbReference type="RefSeq" id="XP_023175300.1"/>
    </source>
</evidence>
<keyword evidence="6" id="KW-1133">Transmembrane helix</keyword>
<dbReference type="GeneID" id="111602471"/>
<evidence type="ECO:0000256" key="2">
    <source>
        <dbReference type="ARBA" id="ARBA00008197"/>
    </source>
</evidence>
<dbReference type="KEGG" id="dhe:111602471"/>
<keyword evidence="6" id="KW-0812">Transmembrane</keyword>
<evidence type="ECO:0000256" key="1">
    <source>
        <dbReference type="ARBA" id="ARBA00004173"/>
    </source>
</evidence>
<dbReference type="OrthoDB" id="76305at2759"/>
<keyword evidence="4" id="KW-0496">Mitochondrion</keyword>
<evidence type="ECO:0000256" key="5">
    <source>
        <dbReference type="SAM" id="MobiDB-lite"/>
    </source>
</evidence>
<sequence length="86" mass="9841">MSLASKVTLGLAVCVSTAIIGYVHYKQSDDRNKLHEGVLRDVEQQQRRKHENRYALQQQIDMTKQLKAARETETKKSSDVLDTHTT</sequence>
<evidence type="ECO:0000256" key="6">
    <source>
        <dbReference type="SAM" id="Phobius"/>
    </source>
</evidence>
<reference evidence="8" key="1">
    <citation type="submission" date="2025-08" db="UniProtKB">
        <authorList>
            <consortium name="RefSeq"/>
        </authorList>
    </citation>
    <scope>IDENTIFICATION</scope>
    <source>
        <strain evidence="8">15085-1641.00</strain>
        <tissue evidence="8">Whole body</tissue>
    </source>
</reference>
<keyword evidence="3" id="KW-0809">Transit peptide</keyword>
<dbReference type="Proteomes" id="UP000504633">
    <property type="component" value="Unplaced"/>
</dbReference>
<dbReference type="RefSeq" id="XP_023175300.1">
    <property type="nucleotide sequence ID" value="XM_023319532.2"/>
</dbReference>
<proteinExistence type="inferred from homology"/>
<gene>
    <name evidence="8" type="primary">LOC111602471</name>
</gene>
<keyword evidence="7" id="KW-1185">Reference proteome</keyword>
<organism evidence="7 8">
    <name type="scientific">Drosophila hydei</name>
    <name type="common">Fruit fly</name>
    <dbReference type="NCBI Taxonomy" id="7224"/>
    <lineage>
        <taxon>Eukaryota</taxon>
        <taxon>Metazoa</taxon>
        <taxon>Ecdysozoa</taxon>
        <taxon>Arthropoda</taxon>
        <taxon>Hexapoda</taxon>
        <taxon>Insecta</taxon>
        <taxon>Pterygota</taxon>
        <taxon>Neoptera</taxon>
        <taxon>Endopterygota</taxon>
        <taxon>Diptera</taxon>
        <taxon>Brachycera</taxon>
        <taxon>Muscomorpha</taxon>
        <taxon>Ephydroidea</taxon>
        <taxon>Drosophilidae</taxon>
        <taxon>Drosophila</taxon>
    </lineage>
</organism>
<dbReference type="PANTHER" id="PTHR28163:SF1">
    <property type="entry name" value="PROTEIN PET117 HOMOLOG, MITOCHONDRIAL"/>
    <property type="match status" value="1"/>
</dbReference>
<dbReference type="GO" id="GO:0033617">
    <property type="term" value="P:mitochondrial respiratory chain complex IV assembly"/>
    <property type="evidence" value="ECO:0007669"/>
    <property type="project" value="TreeGrafter"/>
</dbReference>
<feature type="region of interest" description="Disordered" evidence="5">
    <location>
        <begin position="65"/>
        <end position="86"/>
    </location>
</feature>
<dbReference type="GO" id="GO:0005739">
    <property type="term" value="C:mitochondrion"/>
    <property type="evidence" value="ECO:0007669"/>
    <property type="project" value="UniProtKB-SubCell"/>
</dbReference>
<comment type="subcellular location">
    <subcellularLocation>
        <location evidence="1">Mitochondrion</location>
    </subcellularLocation>
</comment>
<dbReference type="AlphaFoldDB" id="A0A6J1M9S2"/>